<keyword evidence="2" id="KW-1185">Reference proteome</keyword>
<dbReference type="EMBL" id="APWK03000157">
    <property type="protein sequence ID" value="PHH49972.1"/>
    <property type="molecule type" value="Genomic_DNA"/>
</dbReference>
<evidence type="ECO:0000313" key="1">
    <source>
        <dbReference type="EMBL" id="PHH49972.1"/>
    </source>
</evidence>
<evidence type="ECO:0000313" key="2">
    <source>
        <dbReference type="Proteomes" id="UP000222788"/>
    </source>
</evidence>
<protein>
    <submittedName>
        <fullName evidence="1">Uncharacterized protein</fullName>
    </submittedName>
</protein>
<comment type="caution">
    <text evidence="1">The sequence shown here is derived from an EMBL/GenBank/DDBJ whole genome shotgun (WGS) entry which is preliminary data.</text>
</comment>
<dbReference type="Proteomes" id="UP000222788">
    <property type="component" value="Unassembled WGS sequence"/>
</dbReference>
<proteinExistence type="predicted"/>
<reference evidence="1 2" key="1">
    <citation type="journal article" date="2013" name="Fungal Biol.">
        <title>Analysis of microsatellite markers in the genome of the plant pathogen Ceratocystis fimbriata.</title>
        <authorList>
            <person name="Simpson M.C."/>
            <person name="Wilken P.M."/>
            <person name="Coetzee M.P."/>
            <person name="Wingfield M.J."/>
            <person name="Wingfield B.D."/>
        </authorList>
    </citation>
    <scope>NUCLEOTIDE SEQUENCE [LARGE SCALE GENOMIC DNA]</scope>
    <source>
        <strain evidence="1 2">CBS 114723</strain>
    </source>
</reference>
<dbReference type="OrthoDB" id="5180212at2759"/>
<sequence>MVHWINISLAALPTASHVMLPRSSSQPTNSTPPSKCYGLFPTLYHTYRPNINCSSINTIKLDGTCGGWNNMDSIGASENKSLCMSFCENSSEWSYLPEVPIPTTYCVGPRRCAVSPEIELLLRPQSWKAQLGVRKANALRVGLHSPWSGSETPLPAELVTAEFKLEHGECGYWAFLPIHRKACGVLTDGSPSEKLQCNNPITTLNFCSDSLYASPEGKVHGLMQFVHTDCQTQQLLRDPTLAISPAISSPGVELGKDTRSAILASWIRVSCQIQMNERPNSTKILPDSQAFDLVATLKGRVMPHEVVGSEGLNLRAKMEVCGKISQYDFSWTASSKDQNQSDWEWAARFVFQQPDLSTIALEYARHCVGSILLDLGGTRDECFFHGLPYNSRGDALMGWV</sequence>
<accession>A0A2C5WW60</accession>
<reference evidence="1 2" key="2">
    <citation type="journal article" date="2013" name="IMA Fungus">
        <title>IMA Genome-F 1: Ceratocystis fimbriata: Draft nuclear genome sequence for the plant pathogen, Ceratocystis fimbriata.</title>
        <authorList>
            <person name="Wilken P.M."/>
            <person name="Steenkamp E.T."/>
            <person name="Wingfield M.J."/>
            <person name="de Beer Z.W."/>
            <person name="Wingfield B.D."/>
        </authorList>
    </citation>
    <scope>NUCLEOTIDE SEQUENCE [LARGE SCALE GENOMIC DNA]</scope>
    <source>
        <strain evidence="1 2">CBS 114723</strain>
    </source>
</reference>
<organism evidence="1 2">
    <name type="scientific">Ceratocystis fimbriata CBS 114723</name>
    <dbReference type="NCBI Taxonomy" id="1035309"/>
    <lineage>
        <taxon>Eukaryota</taxon>
        <taxon>Fungi</taxon>
        <taxon>Dikarya</taxon>
        <taxon>Ascomycota</taxon>
        <taxon>Pezizomycotina</taxon>
        <taxon>Sordariomycetes</taxon>
        <taxon>Hypocreomycetidae</taxon>
        <taxon>Microascales</taxon>
        <taxon>Ceratocystidaceae</taxon>
        <taxon>Ceratocystis</taxon>
    </lineage>
</organism>
<gene>
    <name evidence="1" type="ORF">CFIMG_006417RA</name>
</gene>
<name>A0A2C5WW60_9PEZI</name>
<dbReference type="AlphaFoldDB" id="A0A2C5WW60"/>